<keyword evidence="2" id="KW-1185">Reference proteome</keyword>
<sequence length="98" mass="10833">MGHKSGLKSLKVFTMGPQLLGPGTREPGIVLIVLCIRHSGVVCHRFLSLPPLRSPRLLATISAGWTNKKPKKNCFEIRTSDFSRDSQLPNQVSHRSSL</sequence>
<organism evidence="1 2">
    <name type="scientific">Plakobranchus ocellatus</name>
    <dbReference type="NCBI Taxonomy" id="259542"/>
    <lineage>
        <taxon>Eukaryota</taxon>
        <taxon>Metazoa</taxon>
        <taxon>Spiralia</taxon>
        <taxon>Lophotrochozoa</taxon>
        <taxon>Mollusca</taxon>
        <taxon>Gastropoda</taxon>
        <taxon>Heterobranchia</taxon>
        <taxon>Euthyneura</taxon>
        <taxon>Panpulmonata</taxon>
        <taxon>Sacoglossa</taxon>
        <taxon>Placobranchoidea</taxon>
        <taxon>Plakobranchidae</taxon>
        <taxon>Plakobranchus</taxon>
    </lineage>
</organism>
<gene>
    <name evidence="1" type="ORF">PoB_006976100</name>
</gene>
<comment type="caution">
    <text evidence="1">The sequence shown here is derived from an EMBL/GenBank/DDBJ whole genome shotgun (WGS) entry which is preliminary data.</text>
</comment>
<dbReference type="Proteomes" id="UP000735302">
    <property type="component" value="Unassembled WGS sequence"/>
</dbReference>
<dbReference type="AlphaFoldDB" id="A0AAV4DGI4"/>
<protein>
    <submittedName>
        <fullName evidence="1">Uncharacterized protein</fullName>
    </submittedName>
</protein>
<evidence type="ECO:0000313" key="1">
    <source>
        <dbReference type="EMBL" id="GFO43256.1"/>
    </source>
</evidence>
<accession>A0AAV4DGI4</accession>
<evidence type="ECO:0000313" key="2">
    <source>
        <dbReference type="Proteomes" id="UP000735302"/>
    </source>
</evidence>
<reference evidence="1 2" key="1">
    <citation type="journal article" date="2021" name="Elife">
        <title>Chloroplast acquisition without the gene transfer in kleptoplastic sea slugs, Plakobranchus ocellatus.</title>
        <authorList>
            <person name="Maeda T."/>
            <person name="Takahashi S."/>
            <person name="Yoshida T."/>
            <person name="Shimamura S."/>
            <person name="Takaki Y."/>
            <person name="Nagai Y."/>
            <person name="Toyoda A."/>
            <person name="Suzuki Y."/>
            <person name="Arimoto A."/>
            <person name="Ishii H."/>
            <person name="Satoh N."/>
            <person name="Nishiyama T."/>
            <person name="Hasebe M."/>
            <person name="Maruyama T."/>
            <person name="Minagawa J."/>
            <person name="Obokata J."/>
            <person name="Shigenobu S."/>
        </authorList>
    </citation>
    <scope>NUCLEOTIDE SEQUENCE [LARGE SCALE GENOMIC DNA]</scope>
</reference>
<dbReference type="EMBL" id="BLXT01007857">
    <property type="protein sequence ID" value="GFO43256.1"/>
    <property type="molecule type" value="Genomic_DNA"/>
</dbReference>
<proteinExistence type="predicted"/>
<name>A0AAV4DGI4_9GAST</name>